<feature type="domain" description="Lamina-associated polypeptide 2 alpha C-terminal" evidence="2">
    <location>
        <begin position="165"/>
        <end position="372"/>
    </location>
</feature>
<feature type="compositionally biased region" description="Polar residues" evidence="1">
    <location>
        <begin position="103"/>
        <end position="123"/>
    </location>
</feature>
<evidence type="ECO:0000313" key="5">
    <source>
        <dbReference type="RefSeq" id="XP_041435996.1"/>
    </source>
</evidence>
<protein>
    <submittedName>
        <fullName evidence="4 5">Lamina-associated polypeptide 2-like</fullName>
    </submittedName>
</protein>
<evidence type="ECO:0000256" key="1">
    <source>
        <dbReference type="SAM" id="MobiDB-lite"/>
    </source>
</evidence>
<feature type="region of interest" description="Disordered" evidence="1">
    <location>
        <begin position="93"/>
        <end position="133"/>
    </location>
</feature>
<dbReference type="KEGG" id="xla:121397147"/>
<dbReference type="RefSeq" id="XP_041429285.1">
    <property type="nucleotide sequence ID" value="XM_041573351.1"/>
</dbReference>
<dbReference type="AlphaFoldDB" id="A0A8J1M3X2"/>
<accession>A0A8J1M3X2</accession>
<dbReference type="InterPro" id="IPR021623">
    <property type="entry name" value="LAP2alpha_C"/>
</dbReference>
<feature type="compositionally biased region" description="Basic and acidic residues" evidence="1">
    <location>
        <begin position="385"/>
        <end position="416"/>
    </location>
</feature>
<feature type="region of interest" description="Disordered" evidence="1">
    <location>
        <begin position="1"/>
        <end position="40"/>
    </location>
</feature>
<dbReference type="RefSeq" id="XP_041435996.1">
    <property type="nucleotide sequence ID" value="XM_041580062.1"/>
</dbReference>
<proteinExistence type="predicted"/>
<organism evidence="3 5">
    <name type="scientific">Xenopus laevis</name>
    <name type="common">African clawed frog</name>
    <dbReference type="NCBI Taxonomy" id="8355"/>
    <lineage>
        <taxon>Eukaryota</taxon>
        <taxon>Metazoa</taxon>
        <taxon>Chordata</taxon>
        <taxon>Craniata</taxon>
        <taxon>Vertebrata</taxon>
        <taxon>Euteleostomi</taxon>
        <taxon>Amphibia</taxon>
        <taxon>Batrachia</taxon>
        <taxon>Anura</taxon>
        <taxon>Pipoidea</taxon>
        <taxon>Pipidae</taxon>
        <taxon>Xenopodinae</taxon>
        <taxon>Xenopus</taxon>
        <taxon>Xenopus</taxon>
    </lineage>
</organism>
<evidence type="ECO:0000313" key="4">
    <source>
        <dbReference type="RefSeq" id="XP_041429285.1"/>
    </source>
</evidence>
<sequence length="442" mass="49424">MEPAALKRAAAKPSGDSTPAEDPPSKRRHGKEGSCRACDNPVLKGKKLCRDCLDGYASREEGYSKEKVQPAAPATVVDQAAVMKWIKEAVGESMKQHHRGSASKPSTSAMLQDSSSEGEYLSSTEEDKNEEGTFDTKLVPSLIKAIRQTLSLEDQQQENSSKSLFVKKRKLTFPVHPEIKDLMSQEWKTYKKTPVETKLSVLYPFLAEDMQIWDNPPSVDAPVARLSKKTALPIDDVSALKHPMDRRMEIDLKRAYMTAGATCKPAVAIVSVAKAMSLWVDNLEQAVREESQEENICEALADIKKAAEFCLEAAVDISRLSARSMAYNVAARRALWLRTWYADTASKSTLCRLPFEGGRLFGKSLDELISKSSGGKSTLLPQTKRPQEVSRRQYDRYPSRRKEEAKAYRPGREYRSNWRSGQTGFFRFPKGKNAPKPQSKPQ</sequence>
<feature type="region of interest" description="Disordered" evidence="1">
    <location>
        <begin position="372"/>
        <end position="442"/>
    </location>
</feature>
<dbReference type="KEGG" id="xla:121399415"/>
<dbReference type="Proteomes" id="UP000186698">
    <property type="component" value="Chromosome 1S"/>
</dbReference>
<dbReference type="Gene3D" id="1.10.287.3160">
    <property type="match status" value="1"/>
</dbReference>
<keyword evidence="3" id="KW-1185">Reference proteome</keyword>
<evidence type="ECO:0000259" key="2">
    <source>
        <dbReference type="Pfam" id="PF11560"/>
    </source>
</evidence>
<dbReference type="GeneID" id="121399415"/>
<dbReference type="Proteomes" id="UP000186698">
    <property type="component" value="Chromosome 8L"/>
</dbReference>
<reference evidence="4 5" key="1">
    <citation type="submission" date="2025-04" db="UniProtKB">
        <authorList>
            <consortium name="RefSeq"/>
        </authorList>
    </citation>
    <scope>IDENTIFICATION</scope>
    <source>
        <strain evidence="4 5">J_2021</strain>
        <tissue evidence="4 5">Erythrocytes</tissue>
    </source>
</reference>
<name>A0A8J1M3X2_XENLA</name>
<gene>
    <name evidence="5" type="primary">LOC121399415</name>
    <name evidence="4" type="synonym">LOC121397147</name>
</gene>
<dbReference type="Pfam" id="PF11560">
    <property type="entry name" value="LAP2alpha"/>
    <property type="match status" value="1"/>
</dbReference>
<evidence type="ECO:0000313" key="3">
    <source>
        <dbReference type="Proteomes" id="UP000186698"/>
    </source>
</evidence>
<dbReference type="OrthoDB" id="9050463at2759"/>
<feature type="compositionally biased region" description="Polar residues" evidence="1">
    <location>
        <begin position="372"/>
        <end position="381"/>
    </location>
</feature>